<dbReference type="PANTHER" id="PTHR18952:SF244">
    <property type="entry name" value="CARBONIC ANHYDRASE"/>
    <property type="match status" value="1"/>
</dbReference>
<dbReference type="GO" id="GO:0009570">
    <property type="term" value="C:chloroplast stroma"/>
    <property type="evidence" value="ECO:0007669"/>
    <property type="project" value="UniProtKB-SubCell"/>
</dbReference>
<dbReference type="InParanoid" id="B9T346"/>
<dbReference type="OrthoDB" id="429145at2759"/>
<gene>
    <name evidence="7" type="ORF">RCOM_0142410</name>
</gene>
<proteinExistence type="inferred from homology"/>
<organism evidence="7 8">
    <name type="scientific">Ricinus communis</name>
    <name type="common">Castor bean</name>
    <dbReference type="NCBI Taxonomy" id="3988"/>
    <lineage>
        <taxon>Eukaryota</taxon>
        <taxon>Viridiplantae</taxon>
        <taxon>Streptophyta</taxon>
        <taxon>Embryophyta</taxon>
        <taxon>Tracheophyta</taxon>
        <taxon>Spermatophyta</taxon>
        <taxon>Magnoliopsida</taxon>
        <taxon>eudicotyledons</taxon>
        <taxon>Gunneridae</taxon>
        <taxon>Pentapetalae</taxon>
        <taxon>rosids</taxon>
        <taxon>fabids</taxon>
        <taxon>Malpighiales</taxon>
        <taxon>Euphorbiaceae</taxon>
        <taxon>Acalyphoideae</taxon>
        <taxon>Acalypheae</taxon>
        <taxon>Ricinus</taxon>
    </lineage>
</organism>
<evidence type="ECO:0000256" key="3">
    <source>
        <dbReference type="ARBA" id="ARBA00006365"/>
    </source>
</evidence>
<comment type="catalytic activity">
    <reaction evidence="4">
        <text>hydrogencarbonate + H(+) = CO2 + H2O</text>
        <dbReference type="Rhea" id="RHEA:10748"/>
        <dbReference type="ChEBI" id="CHEBI:15377"/>
        <dbReference type="ChEBI" id="CHEBI:15378"/>
        <dbReference type="ChEBI" id="CHEBI:16526"/>
        <dbReference type="ChEBI" id="CHEBI:17544"/>
        <dbReference type="EC" id="4.2.1.1"/>
    </reaction>
</comment>
<dbReference type="GO" id="GO:0008270">
    <property type="term" value="F:zinc ion binding"/>
    <property type="evidence" value="ECO:0007669"/>
    <property type="project" value="InterPro"/>
</dbReference>
<dbReference type="AlphaFoldDB" id="B9T346"/>
<sequence length="263" mass="29810">MKARTVIFFLLTSLPFFFESSIETNEAGPTEFRYDEPSGRGPSRWGELNPLWRICGTGNFQSPINLQFPILSPTVGDLQIAYRPAPATIRNTGPDITVSWTGNPGTIRVAGINYPLRHGHWHTPTEHLINGTRFDLEFHLFHHIGTHGIPVIIGILYRIGEADPFLTRLLPNITSVTKEERNLGIIDPNDIGFNSSRRYYRYYGSLTSPPCREGVKWIVFQEVRTASQEQVQALMNAVDDGFEMNARPVQALNGRRIDLYNRN</sequence>
<accession>B9T346</accession>
<dbReference type="eggNOG" id="KOG0382">
    <property type="taxonomic scope" value="Eukaryota"/>
</dbReference>
<dbReference type="InterPro" id="IPR001148">
    <property type="entry name" value="CA_dom"/>
</dbReference>
<evidence type="ECO:0000313" key="7">
    <source>
        <dbReference type="EMBL" id="EEF29712.1"/>
    </source>
</evidence>
<dbReference type="InterPro" id="IPR023561">
    <property type="entry name" value="Carbonic_anhydrase_a-class"/>
</dbReference>
<dbReference type="PANTHER" id="PTHR18952">
    <property type="entry name" value="CARBONIC ANHYDRASE"/>
    <property type="match status" value="1"/>
</dbReference>
<protein>
    <submittedName>
        <fullName evidence="7">Carbonic anhydrase, putative</fullName>
        <ecNumber evidence="7">4.2.1.1</ecNumber>
    </submittedName>
</protein>
<dbReference type="KEGG" id="rcu:8268652"/>
<comment type="similarity">
    <text evidence="3">Belongs to the alpha-class carbonic anhydrase family.</text>
</comment>
<name>B9T346_RICCO</name>
<dbReference type="GO" id="GO:0016836">
    <property type="term" value="F:hydro-lyase activity"/>
    <property type="evidence" value="ECO:0000318"/>
    <property type="project" value="GO_Central"/>
</dbReference>
<evidence type="ECO:0000256" key="4">
    <source>
        <dbReference type="ARBA" id="ARBA00048348"/>
    </source>
</evidence>
<dbReference type="InterPro" id="IPR041891">
    <property type="entry name" value="Alpha_CA_prokaryot-like"/>
</dbReference>
<evidence type="ECO:0000256" key="2">
    <source>
        <dbReference type="ARBA" id="ARBA00004470"/>
    </source>
</evidence>
<dbReference type="GO" id="GO:0004089">
    <property type="term" value="F:carbonate dehydratase activity"/>
    <property type="evidence" value="ECO:0007669"/>
    <property type="project" value="UniProtKB-EC"/>
</dbReference>
<dbReference type="Proteomes" id="UP000008311">
    <property type="component" value="Unassembled WGS sequence"/>
</dbReference>
<feature type="signal peptide" evidence="5">
    <location>
        <begin position="1"/>
        <end position="27"/>
    </location>
</feature>
<keyword evidence="7" id="KW-0456">Lyase</keyword>
<feature type="domain" description="Alpha-carbonic anhydrase" evidence="6">
    <location>
        <begin position="30"/>
        <end position="261"/>
    </location>
</feature>
<dbReference type="SMART" id="SM01057">
    <property type="entry name" value="Carb_anhydrase"/>
    <property type="match status" value="1"/>
</dbReference>
<dbReference type="CDD" id="cd03124">
    <property type="entry name" value="alpha_CA_prokaryotic_like"/>
    <property type="match status" value="1"/>
</dbReference>
<keyword evidence="8" id="KW-1185">Reference proteome</keyword>
<comment type="subcellular location">
    <subcellularLocation>
        <location evidence="2">Plastid</location>
        <location evidence="2">Chloroplast stroma</location>
    </subcellularLocation>
</comment>
<dbReference type="InterPro" id="IPR036398">
    <property type="entry name" value="CA_dom_sf"/>
</dbReference>
<dbReference type="STRING" id="3988.B9T346"/>
<dbReference type="PROSITE" id="PS51144">
    <property type="entry name" value="ALPHA_CA_2"/>
    <property type="match status" value="1"/>
</dbReference>
<dbReference type="EC" id="4.2.1.1" evidence="7"/>
<evidence type="ECO:0000313" key="8">
    <source>
        <dbReference type="Proteomes" id="UP000008311"/>
    </source>
</evidence>
<dbReference type="Gene3D" id="3.10.200.10">
    <property type="entry name" value="Alpha carbonic anhydrase"/>
    <property type="match status" value="1"/>
</dbReference>
<evidence type="ECO:0000259" key="6">
    <source>
        <dbReference type="PROSITE" id="PS51144"/>
    </source>
</evidence>
<comment type="function">
    <text evidence="1">Reversible hydration of carbon dioxide.</text>
</comment>
<dbReference type="Pfam" id="PF00194">
    <property type="entry name" value="Carb_anhydrase"/>
    <property type="match status" value="1"/>
</dbReference>
<feature type="chain" id="PRO_5002892258" evidence="5">
    <location>
        <begin position="28"/>
        <end position="263"/>
    </location>
</feature>
<dbReference type="EMBL" id="EQ974400">
    <property type="protein sequence ID" value="EEF29712.1"/>
    <property type="molecule type" value="Genomic_DNA"/>
</dbReference>
<evidence type="ECO:0000256" key="5">
    <source>
        <dbReference type="SAM" id="SignalP"/>
    </source>
</evidence>
<reference evidence="8" key="1">
    <citation type="journal article" date="2010" name="Nat. Biotechnol.">
        <title>Draft genome sequence of the oilseed species Ricinus communis.</title>
        <authorList>
            <person name="Chan A.P."/>
            <person name="Crabtree J."/>
            <person name="Zhao Q."/>
            <person name="Lorenzi H."/>
            <person name="Orvis J."/>
            <person name="Puiu D."/>
            <person name="Melake-Berhan A."/>
            <person name="Jones K.M."/>
            <person name="Redman J."/>
            <person name="Chen G."/>
            <person name="Cahoon E.B."/>
            <person name="Gedil M."/>
            <person name="Stanke M."/>
            <person name="Haas B.J."/>
            <person name="Wortman J.R."/>
            <person name="Fraser-Liggett C.M."/>
            <person name="Ravel J."/>
            <person name="Rabinowicz P.D."/>
        </authorList>
    </citation>
    <scope>NUCLEOTIDE SEQUENCE [LARGE SCALE GENOMIC DNA]</scope>
    <source>
        <strain evidence="8">cv. Hale</strain>
    </source>
</reference>
<evidence type="ECO:0000256" key="1">
    <source>
        <dbReference type="ARBA" id="ARBA00002904"/>
    </source>
</evidence>
<keyword evidence="5" id="KW-0732">Signal</keyword>
<dbReference type="SUPFAM" id="SSF51069">
    <property type="entry name" value="Carbonic anhydrase"/>
    <property type="match status" value="1"/>
</dbReference>